<reference evidence="3 4" key="1">
    <citation type="submission" date="2021-04" db="EMBL/GenBank/DDBJ databases">
        <authorList>
            <person name="Rodrigo-Torres L."/>
            <person name="Arahal R. D."/>
            <person name="Lucena T."/>
        </authorList>
    </citation>
    <scope>NUCLEOTIDE SEQUENCE [LARGE SCALE GENOMIC DNA]</scope>
    <source>
        <strain evidence="3 4">CECT 9623</strain>
    </source>
</reference>
<feature type="signal peptide" evidence="2">
    <location>
        <begin position="1"/>
        <end position="23"/>
    </location>
</feature>
<feature type="chain" id="PRO_5047394426" evidence="2">
    <location>
        <begin position="24"/>
        <end position="66"/>
    </location>
</feature>
<gene>
    <name evidence="3" type="ORF">DYBT9623_02304</name>
</gene>
<keyword evidence="2" id="KW-0732">Signal</keyword>
<dbReference type="Proteomes" id="UP000679725">
    <property type="component" value="Unassembled WGS sequence"/>
</dbReference>
<evidence type="ECO:0000313" key="4">
    <source>
        <dbReference type="Proteomes" id="UP000679725"/>
    </source>
</evidence>
<sequence>MNRRSRILLGASVALLTAGSLHFALGDRFHHRAFGRFNAGRCDGHWGNRNQDQKQEAPLPEPERQF</sequence>
<proteinExistence type="predicted"/>
<dbReference type="RefSeq" id="WP_215233672.1">
    <property type="nucleotide sequence ID" value="NZ_CAJRAU010000003.1"/>
</dbReference>
<feature type="region of interest" description="Disordered" evidence="1">
    <location>
        <begin position="44"/>
        <end position="66"/>
    </location>
</feature>
<evidence type="ECO:0000256" key="2">
    <source>
        <dbReference type="SAM" id="SignalP"/>
    </source>
</evidence>
<keyword evidence="4" id="KW-1185">Reference proteome</keyword>
<name>A0ABM8UPZ3_9BACT</name>
<dbReference type="EMBL" id="CAJRAU010000003">
    <property type="protein sequence ID" value="CAG5069568.1"/>
    <property type="molecule type" value="Genomic_DNA"/>
</dbReference>
<organism evidence="3 4">
    <name type="scientific">Dyadobacter linearis</name>
    <dbReference type="NCBI Taxonomy" id="2823330"/>
    <lineage>
        <taxon>Bacteria</taxon>
        <taxon>Pseudomonadati</taxon>
        <taxon>Bacteroidota</taxon>
        <taxon>Cytophagia</taxon>
        <taxon>Cytophagales</taxon>
        <taxon>Spirosomataceae</taxon>
        <taxon>Dyadobacter</taxon>
    </lineage>
</organism>
<comment type="caution">
    <text evidence="3">The sequence shown here is derived from an EMBL/GenBank/DDBJ whole genome shotgun (WGS) entry which is preliminary data.</text>
</comment>
<evidence type="ECO:0000313" key="3">
    <source>
        <dbReference type="EMBL" id="CAG5069568.1"/>
    </source>
</evidence>
<protein>
    <submittedName>
        <fullName evidence="3">Uncharacterized protein</fullName>
    </submittedName>
</protein>
<evidence type="ECO:0000256" key="1">
    <source>
        <dbReference type="SAM" id="MobiDB-lite"/>
    </source>
</evidence>
<accession>A0ABM8UPZ3</accession>